<proteinExistence type="predicted"/>
<reference evidence="2 3" key="1">
    <citation type="submission" date="2019-02" db="EMBL/GenBank/DDBJ databases">
        <title>Deep-cultivation of Planctomycetes and their phenomic and genomic characterization uncovers novel biology.</title>
        <authorList>
            <person name="Wiegand S."/>
            <person name="Jogler M."/>
            <person name="Boedeker C."/>
            <person name="Pinto D."/>
            <person name="Vollmers J."/>
            <person name="Rivas-Marin E."/>
            <person name="Kohn T."/>
            <person name="Peeters S.H."/>
            <person name="Heuer A."/>
            <person name="Rast P."/>
            <person name="Oberbeckmann S."/>
            <person name="Bunk B."/>
            <person name="Jeske O."/>
            <person name="Meyerdierks A."/>
            <person name="Storesund J.E."/>
            <person name="Kallscheuer N."/>
            <person name="Luecker S."/>
            <person name="Lage O.M."/>
            <person name="Pohl T."/>
            <person name="Merkel B.J."/>
            <person name="Hornburger P."/>
            <person name="Mueller R.-W."/>
            <person name="Bruemmer F."/>
            <person name="Labrenz M."/>
            <person name="Spormann A.M."/>
            <person name="Op Den Camp H."/>
            <person name="Overmann J."/>
            <person name="Amann R."/>
            <person name="Jetten M.S.M."/>
            <person name="Mascher T."/>
            <person name="Medema M.H."/>
            <person name="Devos D.P."/>
            <person name="Kaster A.-K."/>
            <person name="Ovreas L."/>
            <person name="Rohde M."/>
            <person name="Galperin M.Y."/>
            <person name="Jogler C."/>
        </authorList>
    </citation>
    <scope>NUCLEOTIDE SEQUENCE [LARGE SCALE GENOMIC DNA]</scope>
    <source>
        <strain evidence="2 3">Pla52n</strain>
    </source>
</reference>
<evidence type="ECO:0000256" key="1">
    <source>
        <dbReference type="SAM" id="Phobius"/>
    </source>
</evidence>
<keyword evidence="1" id="KW-1133">Transmembrane helix</keyword>
<evidence type="ECO:0000313" key="3">
    <source>
        <dbReference type="Proteomes" id="UP000320176"/>
    </source>
</evidence>
<comment type="caution">
    <text evidence="2">The sequence shown here is derived from an EMBL/GenBank/DDBJ whole genome shotgun (WGS) entry which is preliminary data.</text>
</comment>
<dbReference type="RefSeq" id="WP_146522916.1">
    <property type="nucleotide sequence ID" value="NZ_CP151726.1"/>
</dbReference>
<name>A0A5C6A241_9BACT</name>
<dbReference type="Proteomes" id="UP000320176">
    <property type="component" value="Unassembled WGS sequence"/>
</dbReference>
<dbReference type="EMBL" id="SJPN01000009">
    <property type="protein sequence ID" value="TWT93301.1"/>
    <property type="molecule type" value="Genomic_DNA"/>
</dbReference>
<keyword evidence="3" id="KW-1185">Reference proteome</keyword>
<accession>A0A5C6A241</accession>
<organism evidence="2 3">
    <name type="scientific">Stieleria varia</name>
    <dbReference type="NCBI Taxonomy" id="2528005"/>
    <lineage>
        <taxon>Bacteria</taxon>
        <taxon>Pseudomonadati</taxon>
        <taxon>Planctomycetota</taxon>
        <taxon>Planctomycetia</taxon>
        <taxon>Pirellulales</taxon>
        <taxon>Pirellulaceae</taxon>
        <taxon>Stieleria</taxon>
    </lineage>
</organism>
<keyword evidence="1" id="KW-0812">Transmembrane</keyword>
<protein>
    <submittedName>
        <fullName evidence="2">Uncharacterized protein</fullName>
    </submittedName>
</protein>
<sequence length="67" mass="7187">MPKALCLISLVASILIVLLFLADAVMGMIGMSSLAPLGAASLMMDIVFVVLGGLLLFLSWTTYREQR</sequence>
<feature type="transmembrane region" description="Helical" evidence="1">
    <location>
        <begin position="37"/>
        <end position="58"/>
    </location>
</feature>
<gene>
    <name evidence="2" type="ORF">Pla52n_59610</name>
</gene>
<dbReference type="AlphaFoldDB" id="A0A5C6A241"/>
<keyword evidence="1" id="KW-0472">Membrane</keyword>
<evidence type="ECO:0000313" key="2">
    <source>
        <dbReference type="EMBL" id="TWT93301.1"/>
    </source>
</evidence>